<evidence type="ECO:0000259" key="1">
    <source>
        <dbReference type="Pfam" id="PF13320"/>
    </source>
</evidence>
<keyword evidence="3" id="KW-1185">Reference proteome</keyword>
<evidence type="ECO:0000313" key="3">
    <source>
        <dbReference type="Proteomes" id="UP000003527"/>
    </source>
</evidence>
<name>G9WWD6_9FIRM</name>
<dbReference type="InterPro" id="IPR025150">
    <property type="entry name" value="GH123_cat"/>
</dbReference>
<protein>
    <recommendedName>
        <fullName evidence="1">Glycoside hydrolase 123 catalytic domain-containing protein</fullName>
    </recommendedName>
</protein>
<dbReference type="PATRIC" id="fig|796944.3.peg.1960"/>
<dbReference type="AlphaFoldDB" id="G9WWD6"/>
<reference evidence="2 3" key="1">
    <citation type="submission" date="2011-08" db="EMBL/GenBank/DDBJ databases">
        <title>The Genome Sequence of Oribacterium sp. ACB7.</title>
        <authorList>
            <consortium name="The Broad Institute Genome Sequencing Platform"/>
            <person name="Earl A."/>
            <person name="Ward D."/>
            <person name="Feldgarden M."/>
            <person name="Gevers D."/>
            <person name="Sizova M."/>
            <person name="Hazen A."/>
            <person name="Epstein S."/>
            <person name="Young S.K."/>
            <person name="Zeng Q."/>
            <person name="Gargeya S."/>
            <person name="Fitzgerald M."/>
            <person name="Haas B."/>
            <person name="Abouelleil A."/>
            <person name="Alvarado L."/>
            <person name="Arachchi H.M."/>
            <person name="Berlin A."/>
            <person name="Brown A."/>
            <person name="Chapman S.B."/>
            <person name="Chen Z."/>
            <person name="Dunbar C."/>
            <person name="Freedman E."/>
            <person name="Gearin G."/>
            <person name="Gellesch M."/>
            <person name="Goldberg J."/>
            <person name="Griggs A."/>
            <person name="Gujja S."/>
            <person name="Heiman D."/>
            <person name="Howarth C."/>
            <person name="Larson L."/>
            <person name="Lui A."/>
            <person name="MacDonald P.J.P."/>
            <person name="Montmayeur A."/>
            <person name="Murphy C."/>
            <person name="Neiman D."/>
            <person name="Pearson M."/>
            <person name="Priest M."/>
            <person name="Roberts A."/>
            <person name="Saif S."/>
            <person name="Shea T."/>
            <person name="Shenoy N."/>
            <person name="Sisk P."/>
            <person name="Stolte C."/>
            <person name="Sykes S."/>
            <person name="Wortman J."/>
            <person name="Nusbaum C."/>
            <person name="Birren B."/>
        </authorList>
    </citation>
    <scope>NUCLEOTIDE SEQUENCE [LARGE SCALE GENOMIC DNA]</scope>
    <source>
        <strain evidence="2 3">ACB7</strain>
    </source>
</reference>
<dbReference type="RefSeq" id="WP_009537008.1">
    <property type="nucleotide sequence ID" value="NZ_JH414505.1"/>
</dbReference>
<comment type="caution">
    <text evidence="2">The sequence shown here is derived from an EMBL/GenBank/DDBJ whole genome shotgun (WGS) entry which is preliminary data.</text>
</comment>
<accession>G9WWD6</accession>
<dbReference type="Proteomes" id="UP000003527">
    <property type="component" value="Unassembled WGS sequence"/>
</dbReference>
<sequence>MTTYQFALVDALEKVLPNQEPEKMDHSVLKGYAGERLSFQLAYSCQNDDRGHSGRHFRIEVISDLKAQIQLRKVGLVPCAYPCHGVADENYLSREAGLYPDVLLPFSEEEEIQAVPGQWRSLWVDIDLGEGNRQPGKYPIQLILSDALGNRLQEYTLFAEVLEGNLPEQTLLHTEWFHADCLADYYRVPVFSEEHWRIIENFMKTAVRCGVNMLLTPIFTPPLDTAKGGERTTIQLVDILYQDGKYSFKFEKLHRWISLCRKHGIQYLEISHLFSQWGAVAAPKVMAQTEEGRECKLFSWDSPAVGGEYTEFLKIFLPELKAFLKEENILGNSYFHISDEPNEDNMDSFGAAVESVRALLADCKVMDALSSFEIYRRGYVQRPVVAVNHIEPFVEAGVKNLWAYYCTGQAVDVPNRFIVMPSARNRILGVLCYIYQVEGFLHWGFNFYNSEKSIEHIDPYAVTDAGEAFPSGDPFIVYPGKDGTAYESMRSVVLEEALSDIRVLKMAEQSLGRDRVLKGIEETAGMKLSFANYPKDKSFFTALREWVDKSLQEDTGC</sequence>
<evidence type="ECO:0000313" key="2">
    <source>
        <dbReference type="EMBL" id="EHL09805.1"/>
    </source>
</evidence>
<gene>
    <name evidence="2" type="ORF">HMPREF9624_01220</name>
</gene>
<dbReference type="HOGENOM" id="CLU_036180_0_0_9"/>
<dbReference type="EMBL" id="AFZD01000020">
    <property type="protein sequence ID" value="EHL09805.1"/>
    <property type="molecule type" value="Genomic_DNA"/>
</dbReference>
<dbReference type="Pfam" id="PF13320">
    <property type="entry name" value="GH123_cat"/>
    <property type="match status" value="1"/>
</dbReference>
<feature type="domain" description="Glycoside hydrolase 123 catalytic" evidence="1">
    <location>
        <begin position="176"/>
        <end position="506"/>
    </location>
</feature>
<proteinExistence type="predicted"/>
<organism evidence="2 3">
    <name type="scientific">Oribacterium asaccharolyticum ACB7</name>
    <dbReference type="NCBI Taxonomy" id="796944"/>
    <lineage>
        <taxon>Bacteria</taxon>
        <taxon>Bacillati</taxon>
        <taxon>Bacillota</taxon>
        <taxon>Clostridia</taxon>
        <taxon>Lachnospirales</taxon>
        <taxon>Lachnospiraceae</taxon>
        <taxon>Oribacterium</taxon>
    </lineage>
</organism>